<evidence type="ECO:0000256" key="3">
    <source>
        <dbReference type="SAM" id="SignalP"/>
    </source>
</evidence>
<sequence>MFTKVFGVVAAACLVAAPARAQAPLHGVSDSEILLGSVTALSGPAAFAGVAETATLQMGIDEINAAGGIHGRKLRLIAEDAQYQVPRAVQAANKLISRDKVFLMVANIGTPMNLAIFPEQFKANIPNMFPASQARQMWLPFDRLKFVAASGYYDQARSTISWMVQAKGKKNVCALYQDTDFGKETLDGVKDQAAASKIPVAETAGYRPTDTDFTAHILKLRAAKCELVLLGSLVRDSILIYTSIRKNGWTDVDVVGNAAGYDPVVAAAPGMDGYYAATSALVPLRDEAPAPVQRWIDAYKKRTGSDPSTSAINGQVAIDLIRIGLERAGKNLSVETFIAGMESIRDYHDMFGGPEQNYSATSHQGTRSSFLTELKGGKFIPLSKEPVDYKD</sequence>
<gene>
    <name evidence="5" type="ORF">GCM10010994_40560</name>
</gene>
<evidence type="ECO:0000313" key="5">
    <source>
        <dbReference type="EMBL" id="GGC78205.1"/>
    </source>
</evidence>
<dbReference type="AlphaFoldDB" id="A0A916XKI6"/>
<dbReference type="RefSeq" id="WP_188610990.1">
    <property type="nucleotide sequence ID" value="NZ_BMGG01000007.1"/>
</dbReference>
<dbReference type="InterPro" id="IPR028082">
    <property type="entry name" value="Peripla_BP_I"/>
</dbReference>
<organism evidence="5 6">
    <name type="scientific">Chelatococcus reniformis</name>
    <dbReference type="NCBI Taxonomy" id="1494448"/>
    <lineage>
        <taxon>Bacteria</taxon>
        <taxon>Pseudomonadati</taxon>
        <taxon>Pseudomonadota</taxon>
        <taxon>Alphaproteobacteria</taxon>
        <taxon>Hyphomicrobiales</taxon>
        <taxon>Chelatococcaceae</taxon>
        <taxon>Chelatococcus</taxon>
    </lineage>
</organism>
<evidence type="ECO:0000256" key="1">
    <source>
        <dbReference type="ARBA" id="ARBA00010062"/>
    </source>
</evidence>
<feature type="domain" description="Leucine-binding protein" evidence="4">
    <location>
        <begin position="33"/>
        <end position="378"/>
    </location>
</feature>
<evidence type="ECO:0000256" key="2">
    <source>
        <dbReference type="ARBA" id="ARBA00022729"/>
    </source>
</evidence>
<proteinExistence type="inferred from homology"/>
<keyword evidence="2 3" id="KW-0732">Signal</keyword>
<feature type="signal peptide" evidence="3">
    <location>
        <begin position="1"/>
        <end position="21"/>
    </location>
</feature>
<accession>A0A916XKI6</accession>
<evidence type="ECO:0000259" key="4">
    <source>
        <dbReference type="Pfam" id="PF13458"/>
    </source>
</evidence>
<dbReference type="CDD" id="cd06343">
    <property type="entry name" value="PBP1_ABC_ligand_binding-like"/>
    <property type="match status" value="1"/>
</dbReference>
<dbReference type="PANTHER" id="PTHR47235">
    <property type="entry name" value="BLR6548 PROTEIN"/>
    <property type="match status" value="1"/>
</dbReference>
<comment type="similarity">
    <text evidence="1">Belongs to the leucine-binding protein family.</text>
</comment>
<dbReference type="Gene3D" id="3.40.50.2300">
    <property type="match status" value="2"/>
</dbReference>
<evidence type="ECO:0000313" key="6">
    <source>
        <dbReference type="Proteomes" id="UP000637002"/>
    </source>
</evidence>
<dbReference type="Proteomes" id="UP000637002">
    <property type="component" value="Unassembled WGS sequence"/>
</dbReference>
<dbReference type="PANTHER" id="PTHR47235:SF1">
    <property type="entry name" value="BLR6548 PROTEIN"/>
    <property type="match status" value="1"/>
</dbReference>
<protein>
    <recommendedName>
        <fullName evidence="4">Leucine-binding protein domain-containing protein</fullName>
    </recommendedName>
</protein>
<feature type="chain" id="PRO_5037962645" description="Leucine-binding protein domain-containing protein" evidence="3">
    <location>
        <begin position="22"/>
        <end position="391"/>
    </location>
</feature>
<reference evidence="5" key="1">
    <citation type="journal article" date="2014" name="Int. J. Syst. Evol. Microbiol.">
        <title>Complete genome sequence of Corynebacterium casei LMG S-19264T (=DSM 44701T), isolated from a smear-ripened cheese.</title>
        <authorList>
            <consortium name="US DOE Joint Genome Institute (JGI-PGF)"/>
            <person name="Walter F."/>
            <person name="Albersmeier A."/>
            <person name="Kalinowski J."/>
            <person name="Ruckert C."/>
        </authorList>
    </citation>
    <scope>NUCLEOTIDE SEQUENCE</scope>
    <source>
        <strain evidence="5">CGMCC 1.12919</strain>
    </source>
</reference>
<keyword evidence="6" id="KW-1185">Reference proteome</keyword>
<reference evidence="5" key="2">
    <citation type="submission" date="2020-09" db="EMBL/GenBank/DDBJ databases">
        <authorList>
            <person name="Sun Q."/>
            <person name="Zhou Y."/>
        </authorList>
    </citation>
    <scope>NUCLEOTIDE SEQUENCE</scope>
    <source>
        <strain evidence="5">CGMCC 1.12919</strain>
    </source>
</reference>
<name>A0A916XKI6_9HYPH</name>
<dbReference type="InterPro" id="IPR028081">
    <property type="entry name" value="Leu-bd"/>
</dbReference>
<dbReference type="SUPFAM" id="SSF53822">
    <property type="entry name" value="Periplasmic binding protein-like I"/>
    <property type="match status" value="1"/>
</dbReference>
<dbReference type="EMBL" id="BMGG01000007">
    <property type="protein sequence ID" value="GGC78205.1"/>
    <property type="molecule type" value="Genomic_DNA"/>
</dbReference>
<dbReference type="Pfam" id="PF13458">
    <property type="entry name" value="Peripla_BP_6"/>
    <property type="match status" value="1"/>
</dbReference>
<comment type="caution">
    <text evidence="5">The sequence shown here is derived from an EMBL/GenBank/DDBJ whole genome shotgun (WGS) entry which is preliminary data.</text>
</comment>